<comment type="caution">
    <text evidence="7">The sequence shown here is derived from an EMBL/GenBank/DDBJ whole genome shotgun (WGS) entry which is preliminary data.</text>
</comment>
<dbReference type="GO" id="GO:0005313">
    <property type="term" value="F:L-glutamate transmembrane transporter activity"/>
    <property type="evidence" value="ECO:0007669"/>
    <property type="project" value="TreeGrafter"/>
</dbReference>
<evidence type="ECO:0000256" key="2">
    <source>
        <dbReference type="ARBA" id="ARBA00022692"/>
    </source>
</evidence>
<accession>A0A8X6H6D5</accession>
<evidence type="ECO:0000256" key="4">
    <source>
        <dbReference type="ARBA" id="ARBA00023136"/>
    </source>
</evidence>
<dbReference type="GO" id="GO:0050803">
    <property type="term" value="P:regulation of synapse structure or activity"/>
    <property type="evidence" value="ECO:0007669"/>
    <property type="project" value="TreeGrafter"/>
</dbReference>
<dbReference type="PANTHER" id="PTHR11662:SF456">
    <property type="entry name" value="VESICULAR GLUTAMATE TRANSPORTER, ISOFORM A"/>
    <property type="match status" value="1"/>
</dbReference>
<dbReference type="AlphaFoldDB" id="A0A8X6H6D5"/>
<keyword evidence="8" id="KW-1185">Reference proteome</keyword>
<feature type="transmembrane region" description="Helical" evidence="6">
    <location>
        <begin position="206"/>
        <end position="224"/>
    </location>
</feature>
<name>A0A8X6H6D5_TRICU</name>
<dbReference type="GO" id="GO:0035249">
    <property type="term" value="P:synaptic transmission, glutamatergic"/>
    <property type="evidence" value="ECO:0007669"/>
    <property type="project" value="TreeGrafter"/>
</dbReference>
<sequence>MSVRKRTIRHRRIFFEYVIYSAGSVTSPNNGEVINNPTEPQTVQTFSSLNQRGNKLVFLSTAIVGVWSPLLKSYVQGRVILDSASQSHFMTLQFASKLGLEKEKINLAVSGLSENSTNIKWKINDAFISNNDSSYTSPLDFLIVPRITDFVPSIQPNLKIKRFNDINRSILADPSFDKPGKIDMIIGAELFYQILKDGRKVISDNVTLINSVFGFIVSGSVNAINHKSFNVNHLDIAPRYASILMGISNGFGTLSGMICPIVVELLTEKETAESWQRVFIIASCIHFGGVIFYALFASGEKQAWAEPPSEEEAPSWNPLENAFGDVKQNGGPHYNEATTALTADQPPPSYGSTITDYAYQQQAPVYETQPEMVQEPSTDRYMHGTVEEREY</sequence>
<keyword evidence="2 6" id="KW-0812">Transmembrane</keyword>
<dbReference type="GO" id="GO:0005326">
    <property type="term" value="F:neurotransmitter transmembrane transporter activity"/>
    <property type="evidence" value="ECO:0007669"/>
    <property type="project" value="TreeGrafter"/>
</dbReference>
<evidence type="ECO:0000256" key="6">
    <source>
        <dbReference type="SAM" id="Phobius"/>
    </source>
</evidence>
<evidence type="ECO:0000313" key="7">
    <source>
        <dbReference type="EMBL" id="GFR16010.1"/>
    </source>
</evidence>
<gene>
    <name evidence="7" type="primary">slc17a7</name>
    <name evidence="7" type="ORF">TNCT_724331</name>
</gene>
<dbReference type="OrthoDB" id="2985014at2759"/>
<protein>
    <submittedName>
        <fullName evidence="7">Vesicular glutamate transporter 1</fullName>
    </submittedName>
</protein>
<feature type="region of interest" description="Disordered" evidence="5">
    <location>
        <begin position="306"/>
        <end position="354"/>
    </location>
</feature>
<dbReference type="PANTHER" id="PTHR11662">
    <property type="entry name" value="SOLUTE CARRIER FAMILY 17"/>
    <property type="match status" value="1"/>
</dbReference>
<dbReference type="SUPFAM" id="SSF103473">
    <property type="entry name" value="MFS general substrate transporter"/>
    <property type="match status" value="1"/>
</dbReference>
<dbReference type="GO" id="GO:0060076">
    <property type="term" value="C:excitatory synapse"/>
    <property type="evidence" value="ECO:0007669"/>
    <property type="project" value="TreeGrafter"/>
</dbReference>
<dbReference type="GO" id="GO:0030672">
    <property type="term" value="C:synaptic vesicle membrane"/>
    <property type="evidence" value="ECO:0007669"/>
    <property type="project" value="TreeGrafter"/>
</dbReference>
<keyword evidence="3 6" id="KW-1133">Transmembrane helix</keyword>
<keyword evidence="4 6" id="KW-0472">Membrane</keyword>
<dbReference type="Gene3D" id="1.20.1250.20">
    <property type="entry name" value="MFS general substrate transporter like domains"/>
    <property type="match status" value="1"/>
</dbReference>
<evidence type="ECO:0000313" key="8">
    <source>
        <dbReference type="Proteomes" id="UP000887116"/>
    </source>
</evidence>
<feature type="transmembrane region" description="Helical" evidence="6">
    <location>
        <begin position="278"/>
        <end position="296"/>
    </location>
</feature>
<dbReference type="Proteomes" id="UP000887116">
    <property type="component" value="Unassembled WGS sequence"/>
</dbReference>
<evidence type="ECO:0000256" key="5">
    <source>
        <dbReference type="SAM" id="MobiDB-lite"/>
    </source>
</evidence>
<evidence type="ECO:0000256" key="1">
    <source>
        <dbReference type="ARBA" id="ARBA00004141"/>
    </source>
</evidence>
<feature type="compositionally biased region" description="Basic and acidic residues" evidence="5">
    <location>
        <begin position="377"/>
        <end position="391"/>
    </location>
</feature>
<dbReference type="InterPro" id="IPR050382">
    <property type="entry name" value="MFS_Na/Anion_cotransporter"/>
</dbReference>
<feature type="transmembrane region" description="Helical" evidence="6">
    <location>
        <begin position="244"/>
        <end position="266"/>
    </location>
</feature>
<organism evidence="7 8">
    <name type="scientific">Trichonephila clavata</name>
    <name type="common">Joro spider</name>
    <name type="synonym">Nephila clavata</name>
    <dbReference type="NCBI Taxonomy" id="2740835"/>
    <lineage>
        <taxon>Eukaryota</taxon>
        <taxon>Metazoa</taxon>
        <taxon>Ecdysozoa</taxon>
        <taxon>Arthropoda</taxon>
        <taxon>Chelicerata</taxon>
        <taxon>Arachnida</taxon>
        <taxon>Araneae</taxon>
        <taxon>Araneomorphae</taxon>
        <taxon>Entelegynae</taxon>
        <taxon>Araneoidea</taxon>
        <taxon>Nephilidae</taxon>
        <taxon>Trichonephila</taxon>
    </lineage>
</organism>
<evidence type="ECO:0000256" key="3">
    <source>
        <dbReference type="ARBA" id="ARBA00022989"/>
    </source>
</evidence>
<reference evidence="7" key="1">
    <citation type="submission" date="2020-07" db="EMBL/GenBank/DDBJ databases">
        <title>Multicomponent nature underlies the extraordinary mechanical properties of spider dragline silk.</title>
        <authorList>
            <person name="Kono N."/>
            <person name="Nakamura H."/>
            <person name="Mori M."/>
            <person name="Yoshida Y."/>
            <person name="Ohtoshi R."/>
            <person name="Malay A.D."/>
            <person name="Moran D.A.P."/>
            <person name="Tomita M."/>
            <person name="Numata K."/>
            <person name="Arakawa K."/>
        </authorList>
    </citation>
    <scope>NUCLEOTIDE SEQUENCE</scope>
</reference>
<proteinExistence type="predicted"/>
<dbReference type="InterPro" id="IPR036259">
    <property type="entry name" value="MFS_trans_sf"/>
</dbReference>
<dbReference type="EMBL" id="BMAO01007444">
    <property type="protein sequence ID" value="GFR16010.1"/>
    <property type="molecule type" value="Genomic_DNA"/>
</dbReference>
<feature type="region of interest" description="Disordered" evidence="5">
    <location>
        <begin position="367"/>
        <end position="391"/>
    </location>
</feature>
<dbReference type="GO" id="GO:0098700">
    <property type="term" value="P:neurotransmitter loading into synaptic vesicle"/>
    <property type="evidence" value="ECO:0007669"/>
    <property type="project" value="TreeGrafter"/>
</dbReference>
<comment type="subcellular location">
    <subcellularLocation>
        <location evidence="1">Membrane</location>
        <topology evidence="1">Multi-pass membrane protein</topology>
    </subcellularLocation>
</comment>